<dbReference type="Pfam" id="PF13391">
    <property type="entry name" value="HNH_2"/>
    <property type="match status" value="1"/>
</dbReference>
<organism evidence="2 3">
    <name type="scientific">Pantoea dispersa</name>
    <dbReference type="NCBI Taxonomy" id="59814"/>
    <lineage>
        <taxon>Bacteria</taxon>
        <taxon>Pseudomonadati</taxon>
        <taxon>Pseudomonadota</taxon>
        <taxon>Gammaproteobacteria</taxon>
        <taxon>Enterobacterales</taxon>
        <taxon>Erwiniaceae</taxon>
        <taxon>Pantoea</taxon>
    </lineage>
</organism>
<proteinExistence type="predicted"/>
<feature type="domain" description="HNH nuclease" evidence="1">
    <location>
        <begin position="164"/>
        <end position="210"/>
    </location>
</feature>
<dbReference type="RefSeq" id="WP_058776279.1">
    <property type="nucleotide sequence ID" value="NZ_JAVJAC010000001.1"/>
</dbReference>
<sequence length="244" mass="27996">MTRRYTPEQADRMRKRRYWFYVDGERFSSAGAANKHVGERIFHAAWRANLIANSGGESMQIGDRTPPVQRGKYTVVLERRKDLSDKSVRDYAAARKKLQIAGWTDDELDEMDDGEIWLEYKSELEREKLDVPHYSGHKKYTRAEVRQVQGRFRCAVLTNWENQCAISGTRLTLEAAHIISYASGGSSRVENGVCLAADLHKLLDKGHMQIETGWVRLSDEAKADPRYAHLEGKPLRKPLIKVTF</sequence>
<evidence type="ECO:0000313" key="2">
    <source>
        <dbReference type="EMBL" id="KTS64599.1"/>
    </source>
</evidence>
<gene>
    <name evidence="2" type="ORF">SA3R_22325</name>
</gene>
<dbReference type="AlphaFoldDB" id="A0A8E1RUD8"/>
<protein>
    <recommendedName>
        <fullName evidence="1">HNH nuclease domain-containing protein</fullName>
    </recommendedName>
</protein>
<name>A0A8E1RUD8_9GAMM</name>
<dbReference type="EMBL" id="LDSE01000066">
    <property type="protein sequence ID" value="KTS64599.1"/>
    <property type="molecule type" value="Genomic_DNA"/>
</dbReference>
<dbReference type="InterPro" id="IPR003615">
    <property type="entry name" value="HNH_nuc"/>
</dbReference>
<dbReference type="Proteomes" id="UP000071979">
    <property type="component" value="Unassembled WGS sequence"/>
</dbReference>
<evidence type="ECO:0000259" key="1">
    <source>
        <dbReference type="Pfam" id="PF13391"/>
    </source>
</evidence>
<evidence type="ECO:0000313" key="3">
    <source>
        <dbReference type="Proteomes" id="UP000071979"/>
    </source>
</evidence>
<reference evidence="2 3" key="1">
    <citation type="journal article" date="2016" name="Front. Microbiol.">
        <title>Genomic Resource of Rice Seed Associated Bacteria.</title>
        <authorList>
            <person name="Midha S."/>
            <person name="Bansal K."/>
            <person name="Sharma S."/>
            <person name="Kumar N."/>
            <person name="Patil P.P."/>
            <person name="Chaudhry V."/>
            <person name="Patil P.B."/>
        </authorList>
    </citation>
    <scope>NUCLEOTIDE SEQUENCE [LARGE SCALE GENOMIC DNA]</scope>
    <source>
        <strain evidence="2 3">SA3</strain>
    </source>
</reference>
<accession>A0A8E1RUD8</accession>
<comment type="caution">
    <text evidence="2">The sequence shown here is derived from an EMBL/GenBank/DDBJ whole genome shotgun (WGS) entry which is preliminary data.</text>
</comment>